<evidence type="ECO:0000313" key="13">
    <source>
        <dbReference type="EMBL" id="KAI5069146.1"/>
    </source>
</evidence>
<dbReference type="Gene3D" id="2.30.29.230">
    <property type="match status" value="1"/>
</dbReference>
<dbReference type="SMART" id="SM00164">
    <property type="entry name" value="TBC"/>
    <property type="match status" value="1"/>
</dbReference>
<keyword evidence="14" id="KW-1185">Reference proteome</keyword>
<evidence type="ECO:0000256" key="3">
    <source>
        <dbReference type="ARBA" id="ARBA00022490"/>
    </source>
</evidence>
<organism evidence="13 14">
    <name type="scientific">Adiantum capillus-veneris</name>
    <name type="common">Maidenhair fern</name>
    <dbReference type="NCBI Taxonomy" id="13818"/>
    <lineage>
        <taxon>Eukaryota</taxon>
        <taxon>Viridiplantae</taxon>
        <taxon>Streptophyta</taxon>
        <taxon>Embryophyta</taxon>
        <taxon>Tracheophyta</taxon>
        <taxon>Polypodiopsida</taxon>
        <taxon>Polypodiidae</taxon>
        <taxon>Polypodiales</taxon>
        <taxon>Pteridineae</taxon>
        <taxon>Pteridaceae</taxon>
        <taxon>Vittarioideae</taxon>
        <taxon>Adiantum</taxon>
    </lineage>
</organism>
<feature type="region of interest" description="Disordered" evidence="10">
    <location>
        <begin position="183"/>
        <end position="213"/>
    </location>
</feature>
<dbReference type="FunFam" id="1.10.8.270:FF:000005">
    <property type="entry name" value="TBC1 domain family member 15"/>
    <property type="match status" value="1"/>
</dbReference>
<dbReference type="GO" id="GO:0005737">
    <property type="term" value="C:cytoplasm"/>
    <property type="evidence" value="ECO:0007669"/>
    <property type="project" value="UniProtKB-SubCell"/>
</dbReference>
<evidence type="ECO:0000256" key="1">
    <source>
        <dbReference type="ARBA" id="ARBA00004496"/>
    </source>
</evidence>
<evidence type="ECO:0000256" key="8">
    <source>
        <dbReference type="ARBA" id="ARBA00067480"/>
    </source>
</evidence>
<accession>A0A9D4ZDZ7</accession>
<evidence type="ECO:0000256" key="2">
    <source>
        <dbReference type="ARBA" id="ARBA00022468"/>
    </source>
</evidence>
<comment type="caution">
    <text evidence="13">The sequence shown here is derived from an EMBL/GenBank/DDBJ whole genome shotgun (WGS) entry which is preliminary data.</text>
</comment>
<evidence type="ECO:0000256" key="11">
    <source>
        <dbReference type="SAM" id="Phobius"/>
    </source>
</evidence>
<dbReference type="Pfam" id="PF12068">
    <property type="entry name" value="PH_RBD"/>
    <property type="match status" value="1"/>
</dbReference>
<keyword evidence="4" id="KW-0597">Phosphoprotein</keyword>
<dbReference type="SUPFAM" id="SSF47923">
    <property type="entry name" value="Ypt/Rab-GAP domain of gyp1p"/>
    <property type="match status" value="2"/>
</dbReference>
<keyword evidence="2" id="KW-0343">GTPase activation</keyword>
<dbReference type="AlphaFoldDB" id="A0A9D4ZDZ7"/>
<dbReference type="Gene3D" id="1.10.8.270">
    <property type="entry name" value="putative rabgap domain of human tbc1 domain family member 14 like domains"/>
    <property type="match status" value="1"/>
</dbReference>
<reference evidence="13" key="1">
    <citation type="submission" date="2021-01" db="EMBL/GenBank/DDBJ databases">
        <title>Adiantum capillus-veneris genome.</title>
        <authorList>
            <person name="Fang Y."/>
            <person name="Liao Q."/>
        </authorList>
    </citation>
    <scope>NUCLEOTIDE SEQUENCE</scope>
    <source>
        <strain evidence="13">H3</strain>
        <tissue evidence="13">Leaf</tissue>
    </source>
</reference>
<dbReference type="PANTHER" id="PTHR22957:SF502">
    <property type="entry name" value="SMALL G PROTEIN SIGNALING MODULATOR 2-RELATED"/>
    <property type="match status" value="1"/>
</dbReference>
<comment type="subcellular location">
    <subcellularLocation>
        <location evidence="1">Cytoplasm</location>
    </subcellularLocation>
</comment>
<keyword evidence="5" id="KW-0007">Acetylation</keyword>
<feature type="transmembrane region" description="Helical" evidence="11">
    <location>
        <begin position="86"/>
        <end position="105"/>
    </location>
</feature>
<evidence type="ECO:0000256" key="6">
    <source>
        <dbReference type="ARBA" id="ARBA00055283"/>
    </source>
</evidence>
<evidence type="ECO:0000256" key="9">
    <source>
        <dbReference type="ARBA" id="ARBA00082539"/>
    </source>
</evidence>
<dbReference type="Pfam" id="PF00566">
    <property type="entry name" value="RabGAP-TBC"/>
    <property type="match status" value="1"/>
</dbReference>
<dbReference type="PANTHER" id="PTHR22957">
    <property type="entry name" value="TBC1 DOMAIN FAMILY MEMBER GTPASE-ACTIVATING PROTEIN"/>
    <property type="match status" value="1"/>
</dbReference>
<keyword evidence="11" id="KW-1133">Transmembrane helix</keyword>
<dbReference type="EMBL" id="JABFUD020000015">
    <property type="protein sequence ID" value="KAI5069146.1"/>
    <property type="molecule type" value="Genomic_DNA"/>
</dbReference>
<proteinExistence type="predicted"/>
<keyword evidence="11" id="KW-0472">Membrane</keyword>
<dbReference type="FunFam" id="1.10.472.80:FF:000005">
    <property type="entry name" value="TBC1 domain family member 15"/>
    <property type="match status" value="1"/>
</dbReference>
<keyword evidence="3" id="KW-0963">Cytoplasm</keyword>
<evidence type="ECO:0000256" key="5">
    <source>
        <dbReference type="ARBA" id="ARBA00022990"/>
    </source>
</evidence>
<dbReference type="Proteomes" id="UP000886520">
    <property type="component" value="Chromosome 15"/>
</dbReference>
<feature type="domain" description="Rab-GAP TBC" evidence="12">
    <location>
        <begin position="335"/>
        <end position="545"/>
    </location>
</feature>
<name>A0A9D4ZDZ7_ADICA</name>
<dbReference type="InterPro" id="IPR035969">
    <property type="entry name" value="Rab-GAP_TBC_sf"/>
</dbReference>
<evidence type="ECO:0000256" key="4">
    <source>
        <dbReference type="ARBA" id="ARBA00022553"/>
    </source>
</evidence>
<dbReference type="GO" id="GO:0005096">
    <property type="term" value="F:GTPase activator activity"/>
    <property type="evidence" value="ECO:0007669"/>
    <property type="project" value="UniProtKB-KW"/>
</dbReference>
<gene>
    <name evidence="13" type="ORF">GOP47_0015447</name>
</gene>
<evidence type="ECO:0000313" key="14">
    <source>
        <dbReference type="Proteomes" id="UP000886520"/>
    </source>
</evidence>
<dbReference type="OrthoDB" id="10264062at2759"/>
<protein>
    <recommendedName>
        <fullName evidence="8">TBC1 domain family member 15</fullName>
    </recommendedName>
    <alternativeName>
        <fullName evidence="9">GTPase-activating protein RAB7</fullName>
    </alternativeName>
</protein>
<sequence length="631" mass="72964">MEDQEVLYVKDNVAVHPTQNAHQRINGRLCILKEGHSVFMTWIPYVQRSTNKETPDSTTNDRLLYTIRGLPLTQIRSIRRNTPHMGWQYIIIVLTSGLAFPPLYFHNGGIKEFLVTLKEHVHMVRSVDDANLFLVNDIGQDPLQKSLTSLELRDVVSTAALPSRDQHVSEAFTNGHQKAMEPSPLEVAEQQNEDKKPVTERNQQRRPRDPARDVSIQVLEKFSLVTKFARDTTAQLFGENRLLGSNDDLKDLDRSYRTRRQEDRRLNVKGGTVSQPVEHQKEIAMSMPAGNSDLDTSCTGARLTPLGSEEFVNYFDQEGRIPLSHALRKRIFYGGIVPGLRCKAWKFLLGHFSFDSTYRQREELVVKKREEYMILKAQWQTITEQQAKRFAKFRERKSRIEKDVVRTDRGVEFYAEDDNPNVMVLRDILITYSFYNFDLGYCQGMSDFLSPILYVVGDESESFWCFASLMERMAPNFHRDQNGMHSQLLALSKLVQLLDFPLHTYLKEADCLNYFFCFRWLLIQFKREFPYEDVMRLWEVLWTNHLTEHLHLYICVALLKAHKKKIIEEEMDFDTLLKFINELSGHIDLEVALRDAEALFLIAGDVGAACIPPGTPPSLQVACNEDLISSF</sequence>
<evidence type="ECO:0000259" key="12">
    <source>
        <dbReference type="PROSITE" id="PS50086"/>
    </source>
</evidence>
<evidence type="ECO:0000256" key="10">
    <source>
        <dbReference type="SAM" id="MobiDB-lite"/>
    </source>
</evidence>
<dbReference type="InterPro" id="IPR000195">
    <property type="entry name" value="Rab-GAP-TBC_dom"/>
</dbReference>
<keyword evidence="11" id="KW-0812">Transmembrane</keyword>
<dbReference type="PROSITE" id="PS50086">
    <property type="entry name" value="TBC_RABGAP"/>
    <property type="match status" value="1"/>
</dbReference>
<dbReference type="InterPro" id="IPR021935">
    <property type="entry name" value="SGSM1/2_RBD"/>
</dbReference>
<comment type="subunit">
    <text evidence="7">Interacts with non-phosphorylated form of RAB8A; phosphorylation of RAB8A at 'Thr-72' disrupts this interaction. Interacts with ARMC12.</text>
</comment>
<feature type="compositionally biased region" description="Basic and acidic residues" evidence="10">
    <location>
        <begin position="192"/>
        <end position="212"/>
    </location>
</feature>
<evidence type="ECO:0000256" key="7">
    <source>
        <dbReference type="ARBA" id="ARBA00065268"/>
    </source>
</evidence>
<dbReference type="Gene3D" id="1.10.472.80">
    <property type="entry name" value="Ypt/Rab-GAP domain of gyp1p, domain 3"/>
    <property type="match status" value="1"/>
</dbReference>
<comment type="function">
    <text evidence="6">Acts as a GTPase activating protein for RAB7A. Does not act on RAB4, RAB5 or RAB6.</text>
</comment>